<feature type="region of interest" description="Disordered" evidence="1">
    <location>
        <begin position="286"/>
        <end position="305"/>
    </location>
</feature>
<keyword evidence="4" id="KW-1185">Reference proteome</keyword>
<dbReference type="Gene3D" id="1.10.1520.10">
    <property type="entry name" value="Ribonuclease III domain"/>
    <property type="match status" value="1"/>
</dbReference>
<gene>
    <name evidence="3" type="primary">SPOSA6832_02339</name>
</gene>
<dbReference type="InterPro" id="IPR000999">
    <property type="entry name" value="RNase_III_dom"/>
</dbReference>
<dbReference type="InterPro" id="IPR036389">
    <property type="entry name" value="RNase_III_sf"/>
</dbReference>
<evidence type="ECO:0000313" key="4">
    <source>
        <dbReference type="Proteomes" id="UP000243876"/>
    </source>
</evidence>
<dbReference type="OrthoDB" id="2281895at2759"/>
<evidence type="ECO:0000313" key="3">
    <source>
        <dbReference type="EMBL" id="CEQ40670.1"/>
    </source>
</evidence>
<reference evidence="4" key="1">
    <citation type="submission" date="2015-02" db="EMBL/GenBank/DDBJ databases">
        <authorList>
            <person name="Gon?alves P."/>
        </authorList>
    </citation>
    <scope>NUCLEOTIDE SEQUENCE [LARGE SCALE GENOMIC DNA]</scope>
</reference>
<evidence type="ECO:0000256" key="1">
    <source>
        <dbReference type="SAM" id="MobiDB-lite"/>
    </source>
</evidence>
<dbReference type="PANTHER" id="PTHR28160:SF1">
    <property type="entry name" value="LARGE RIBOSOMAL SUBUNIT PROTEIN ML57"/>
    <property type="match status" value="1"/>
</dbReference>
<dbReference type="Pfam" id="PF14622">
    <property type="entry name" value="Ribonucleas_3_3"/>
    <property type="match status" value="1"/>
</dbReference>
<dbReference type="SMART" id="SM00535">
    <property type="entry name" value="RIBOc"/>
    <property type="match status" value="1"/>
</dbReference>
<proteinExistence type="predicted"/>
<dbReference type="AlphaFoldDB" id="A0A0D6EM28"/>
<dbReference type="GO" id="GO:0032543">
    <property type="term" value="P:mitochondrial translation"/>
    <property type="evidence" value="ECO:0007669"/>
    <property type="project" value="InterPro"/>
</dbReference>
<dbReference type="GO" id="GO:0006396">
    <property type="term" value="P:RNA processing"/>
    <property type="evidence" value="ECO:0007669"/>
    <property type="project" value="InterPro"/>
</dbReference>
<feature type="region of interest" description="Disordered" evidence="1">
    <location>
        <begin position="56"/>
        <end position="95"/>
    </location>
</feature>
<sequence>MAALRSSAALRTLAQAARPRRATPAPGLACCSTAVPSTSSATAAAAAARQFSTSRAPCEAAAPTPAPSPSSSAFPPSPSRSSYASSPGSANSNLYAPSPASQLSYLQDLLAPLEPLPNQHLIEQVLAERALTHKSGVEKSPLRRRDGTVVRESDGGRNGHNEKLSFVGRRLLRLHLTLHLHTRLSTRHPSLLSSTLSQRSLDTLLNTKQLGANVGAAWRLENAMRWREVRGPDGMMTGLWKVRGMGVEAVVGAAFTTQGIETSSRLFHQLILPHLDFPRSLQAALDRKPSTEPIDEPAPAAAASA</sequence>
<dbReference type="GO" id="GO:0003735">
    <property type="term" value="F:structural constituent of ribosome"/>
    <property type="evidence" value="ECO:0007669"/>
    <property type="project" value="InterPro"/>
</dbReference>
<name>A0A0D6EM28_SPOSA</name>
<feature type="domain" description="RNase III" evidence="2">
    <location>
        <begin position="125"/>
        <end position="280"/>
    </location>
</feature>
<dbReference type="GO" id="GO:0005762">
    <property type="term" value="C:mitochondrial large ribosomal subunit"/>
    <property type="evidence" value="ECO:0007669"/>
    <property type="project" value="InterPro"/>
</dbReference>
<evidence type="ECO:0000259" key="2">
    <source>
        <dbReference type="SMART" id="SM00535"/>
    </source>
</evidence>
<feature type="region of interest" description="Disordered" evidence="1">
    <location>
        <begin position="136"/>
        <end position="161"/>
    </location>
</feature>
<protein>
    <submittedName>
        <fullName evidence="3">SPOSA6832_02339-mRNA-1:cds</fullName>
    </submittedName>
</protein>
<dbReference type="PANTHER" id="PTHR28160">
    <property type="entry name" value="54S RIBOSOMAL PROTEIN L15, MITOCHONDRIAL"/>
    <property type="match status" value="1"/>
</dbReference>
<feature type="compositionally biased region" description="Low complexity" evidence="1">
    <location>
        <begin position="56"/>
        <end position="92"/>
    </location>
</feature>
<dbReference type="Proteomes" id="UP000243876">
    <property type="component" value="Unassembled WGS sequence"/>
</dbReference>
<dbReference type="EMBL" id="CENE01000008">
    <property type="protein sequence ID" value="CEQ40670.1"/>
    <property type="molecule type" value="Genomic_DNA"/>
</dbReference>
<dbReference type="InterPro" id="IPR040030">
    <property type="entry name" value="Ribosomal_mL57"/>
</dbReference>
<accession>A0A0D6EM28</accession>
<dbReference type="SUPFAM" id="SSF69065">
    <property type="entry name" value="RNase III domain-like"/>
    <property type="match status" value="1"/>
</dbReference>
<organism evidence="3 4">
    <name type="scientific">Sporidiobolus salmonicolor</name>
    <name type="common">Yeast-like fungus</name>
    <name type="synonym">Sporobolomyces salmonicolor</name>
    <dbReference type="NCBI Taxonomy" id="5005"/>
    <lineage>
        <taxon>Eukaryota</taxon>
        <taxon>Fungi</taxon>
        <taxon>Dikarya</taxon>
        <taxon>Basidiomycota</taxon>
        <taxon>Pucciniomycotina</taxon>
        <taxon>Microbotryomycetes</taxon>
        <taxon>Sporidiobolales</taxon>
        <taxon>Sporidiobolaceae</taxon>
        <taxon>Sporobolomyces</taxon>
    </lineage>
</organism>
<dbReference type="GO" id="GO:0004525">
    <property type="term" value="F:ribonuclease III activity"/>
    <property type="evidence" value="ECO:0007669"/>
    <property type="project" value="InterPro"/>
</dbReference>